<gene>
    <name evidence="2" type="ORF">TL08_21595</name>
</gene>
<feature type="compositionally biased region" description="Acidic residues" evidence="1">
    <location>
        <begin position="109"/>
        <end position="118"/>
    </location>
</feature>
<feature type="compositionally biased region" description="Acidic residues" evidence="1">
    <location>
        <begin position="91"/>
        <end position="101"/>
    </location>
</feature>
<dbReference type="KEGG" id="ahm:TL08_21595"/>
<proteinExistence type="predicted"/>
<evidence type="ECO:0000256" key="1">
    <source>
        <dbReference type="SAM" id="MobiDB-lite"/>
    </source>
</evidence>
<evidence type="ECO:0000313" key="3">
    <source>
        <dbReference type="Proteomes" id="UP000095210"/>
    </source>
</evidence>
<protein>
    <recommendedName>
        <fullName evidence="4">DUF5709 domain-containing protein</fullName>
    </recommendedName>
</protein>
<name>A0AAC9HUD6_9PSEU</name>
<dbReference type="RefSeq" id="WP_069851563.1">
    <property type="nucleotide sequence ID" value="NZ_CP014859.1"/>
</dbReference>
<evidence type="ECO:0008006" key="4">
    <source>
        <dbReference type="Google" id="ProtNLM"/>
    </source>
</evidence>
<reference evidence="3" key="1">
    <citation type="submission" date="2016-03" db="EMBL/GenBank/DDBJ databases">
        <title>Complete genome sequence of the type strain Actinoalloteichus hymeniacidonis DSM 45092.</title>
        <authorList>
            <person name="Schaffert L."/>
            <person name="Albersmeier A."/>
            <person name="Winkler A."/>
            <person name="Kalinowski J."/>
            <person name="Zotchev S."/>
            <person name="Ruckert C."/>
        </authorList>
    </citation>
    <scope>NUCLEOTIDE SEQUENCE [LARGE SCALE GENOMIC DNA]</scope>
    <source>
        <strain evidence="3">HPA177(T) (DSM 45092(T))</strain>
    </source>
</reference>
<accession>A0AAC9HUD6</accession>
<feature type="region of interest" description="Disordered" evidence="1">
    <location>
        <begin position="28"/>
        <end position="154"/>
    </location>
</feature>
<evidence type="ECO:0000313" key="2">
    <source>
        <dbReference type="EMBL" id="AOS65106.1"/>
    </source>
</evidence>
<sequence length="154" mass="16616">MSDRSEFELPQPGATDNELLSVFEELDEDELDVDPLEGGVDPPENWQRTTSSGVTPREMLEGETLDARVAAEVPDTPPEEEGTARPAVERELEDLDSSVDEVVDHGDAGPEEGMELEPTEVGPTGEPIEDFPAWSGDPSGAAEDMSVHPTTELD</sequence>
<dbReference type="EMBL" id="CP014859">
    <property type="protein sequence ID" value="AOS65106.1"/>
    <property type="molecule type" value="Genomic_DNA"/>
</dbReference>
<keyword evidence="3" id="KW-1185">Reference proteome</keyword>
<organism evidence="2 3">
    <name type="scientific">Actinoalloteichus hymeniacidonis</name>
    <dbReference type="NCBI Taxonomy" id="340345"/>
    <lineage>
        <taxon>Bacteria</taxon>
        <taxon>Bacillati</taxon>
        <taxon>Actinomycetota</taxon>
        <taxon>Actinomycetes</taxon>
        <taxon>Pseudonocardiales</taxon>
        <taxon>Pseudonocardiaceae</taxon>
        <taxon>Actinoalloteichus</taxon>
    </lineage>
</organism>
<dbReference type="AlphaFoldDB" id="A0AAC9HUD6"/>
<dbReference type="Proteomes" id="UP000095210">
    <property type="component" value="Chromosome"/>
</dbReference>